<sequence>MIPLSSTHGLRAVFLRTLRDHMMRWDPVIRARVDEVCRRVFKMGFDAMLLRHPRWIKTRTPRYVPAPSVLVPAIQHVYNVFGNARDAESGLPLFNKAGWQKANAVLELAREGYLSDPIGVVLYEKAGVDEHGLTLFNCTRGTNKLEGGPHGDIYRKFGALHAAPRLTVNSLTDHRTQYNLQAMAKHVFGVDWEYHHDLALINRTSFLLNYLSDIIDGANSYGQWMNADLYERTTEKFGVCAVPESLRIRFNMEPYDDHTARLYNQNSNNDWLRRRQGVALPILPPTSPEARKYFFSKLTTFVIDASSNSKRKINYLDFAKEWNASADGKGRFYVTSDVLAAYAKTWDKTNNARASQELIEGRLDLANQTRDLFQSQDVPFPDSPDRSRLHVPSPEWGC</sequence>
<evidence type="ECO:0000256" key="1">
    <source>
        <dbReference type="SAM" id="MobiDB-lite"/>
    </source>
</evidence>
<organism evidence="2 3">
    <name type="scientific">Mycena sanguinolenta</name>
    <dbReference type="NCBI Taxonomy" id="230812"/>
    <lineage>
        <taxon>Eukaryota</taxon>
        <taxon>Fungi</taxon>
        <taxon>Dikarya</taxon>
        <taxon>Basidiomycota</taxon>
        <taxon>Agaricomycotina</taxon>
        <taxon>Agaricomycetes</taxon>
        <taxon>Agaricomycetidae</taxon>
        <taxon>Agaricales</taxon>
        <taxon>Marasmiineae</taxon>
        <taxon>Mycenaceae</taxon>
        <taxon>Mycena</taxon>
    </lineage>
</organism>
<dbReference type="EMBL" id="JACAZH010000030">
    <property type="protein sequence ID" value="KAF7340497.1"/>
    <property type="molecule type" value="Genomic_DNA"/>
</dbReference>
<proteinExistence type="predicted"/>
<dbReference type="OrthoDB" id="1920326at2759"/>
<accession>A0A8H7CLM1</accession>
<dbReference type="Proteomes" id="UP000623467">
    <property type="component" value="Unassembled WGS sequence"/>
</dbReference>
<evidence type="ECO:0000313" key="2">
    <source>
        <dbReference type="EMBL" id="KAF7340497.1"/>
    </source>
</evidence>
<dbReference type="AlphaFoldDB" id="A0A8H7CLM1"/>
<reference evidence="2" key="1">
    <citation type="submission" date="2020-05" db="EMBL/GenBank/DDBJ databases">
        <title>Mycena genomes resolve the evolution of fungal bioluminescence.</title>
        <authorList>
            <person name="Tsai I.J."/>
        </authorList>
    </citation>
    <scope>NUCLEOTIDE SEQUENCE</scope>
    <source>
        <strain evidence="2">160909Yilan</strain>
    </source>
</reference>
<keyword evidence="2" id="KW-0540">Nuclease</keyword>
<keyword evidence="2" id="KW-0269">Exonuclease</keyword>
<comment type="caution">
    <text evidence="2">The sequence shown here is derived from an EMBL/GenBank/DDBJ whole genome shotgun (WGS) entry which is preliminary data.</text>
</comment>
<evidence type="ECO:0000313" key="3">
    <source>
        <dbReference type="Proteomes" id="UP000623467"/>
    </source>
</evidence>
<keyword evidence="2" id="KW-0378">Hydrolase</keyword>
<gene>
    <name evidence="2" type="ORF">MSAN_02121100</name>
</gene>
<keyword evidence="3" id="KW-1185">Reference proteome</keyword>
<feature type="region of interest" description="Disordered" evidence="1">
    <location>
        <begin position="375"/>
        <end position="398"/>
    </location>
</feature>
<name>A0A8H7CLM1_9AGAR</name>
<protein>
    <submittedName>
        <fullName evidence="2">3'-5' exonuclease domain-containing protein</fullName>
    </submittedName>
</protein>
<dbReference type="GO" id="GO:0004527">
    <property type="term" value="F:exonuclease activity"/>
    <property type="evidence" value="ECO:0007669"/>
    <property type="project" value="UniProtKB-KW"/>
</dbReference>